<keyword evidence="2" id="KW-0812">Transmembrane</keyword>
<organism evidence="3 4">
    <name type="scientific">Chara braunii</name>
    <name type="common">Braun's stonewort</name>
    <dbReference type="NCBI Taxonomy" id="69332"/>
    <lineage>
        <taxon>Eukaryota</taxon>
        <taxon>Viridiplantae</taxon>
        <taxon>Streptophyta</taxon>
        <taxon>Charophyceae</taxon>
        <taxon>Charales</taxon>
        <taxon>Characeae</taxon>
        <taxon>Chara</taxon>
    </lineage>
</organism>
<accession>A0A388M485</accession>
<reference evidence="3 4" key="1">
    <citation type="journal article" date="2018" name="Cell">
        <title>The Chara Genome: Secondary Complexity and Implications for Plant Terrestrialization.</title>
        <authorList>
            <person name="Nishiyama T."/>
            <person name="Sakayama H."/>
            <person name="Vries J.D."/>
            <person name="Buschmann H."/>
            <person name="Saint-Marcoux D."/>
            <person name="Ullrich K.K."/>
            <person name="Haas F.B."/>
            <person name="Vanderstraeten L."/>
            <person name="Becker D."/>
            <person name="Lang D."/>
            <person name="Vosolsobe S."/>
            <person name="Rombauts S."/>
            <person name="Wilhelmsson P.K.I."/>
            <person name="Janitza P."/>
            <person name="Kern R."/>
            <person name="Heyl A."/>
            <person name="Rumpler F."/>
            <person name="Villalobos L.I.A.C."/>
            <person name="Clay J.M."/>
            <person name="Skokan R."/>
            <person name="Toyoda A."/>
            <person name="Suzuki Y."/>
            <person name="Kagoshima H."/>
            <person name="Schijlen E."/>
            <person name="Tajeshwar N."/>
            <person name="Catarino B."/>
            <person name="Hetherington A.J."/>
            <person name="Saltykova A."/>
            <person name="Bonnot C."/>
            <person name="Breuninger H."/>
            <person name="Symeonidi A."/>
            <person name="Radhakrishnan G.V."/>
            <person name="Van Nieuwerburgh F."/>
            <person name="Deforce D."/>
            <person name="Chang C."/>
            <person name="Karol K.G."/>
            <person name="Hedrich R."/>
            <person name="Ulvskov P."/>
            <person name="Glockner G."/>
            <person name="Delwiche C.F."/>
            <person name="Petrasek J."/>
            <person name="Van de Peer Y."/>
            <person name="Friml J."/>
            <person name="Beilby M."/>
            <person name="Dolan L."/>
            <person name="Kohara Y."/>
            <person name="Sugano S."/>
            <person name="Fujiyama A."/>
            <person name="Delaux P.-M."/>
            <person name="Quint M."/>
            <person name="TheiBen G."/>
            <person name="Hagemann M."/>
            <person name="Harholt J."/>
            <person name="Dunand C."/>
            <person name="Zachgo S."/>
            <person name="Langdale J."/>
            <person name="Maumus F."/>
            <person name="Straeten D.V.D."/>
            <person name="Gould S.B."/>
            <person name="Rensing S.A."/>
        </authorList>
    </citation>
    <scope>NUCLEOTIDE SEQUENCE [LARGE SCALE GENOMIC DNA]</scope>
    <source>
        <strain evidence="3 4">S276</strain>
    </source>
</reference>
<dbReference type="Proteomes" id="UP000265515">
    <property type="component" value="Unassembled WGS sequence"/>
</dbReference>
<dbReference type="Gramene" id="GBG89400">
    <property type="protein sequence ID" value="GBG89400"/>
    <property type="gene ID" value="CBR_g49191"/>
</dbReference>
<comment type="caution">
    <text evidence="3">The sequence shown here is derived from an EMBL/GenBank/DDBJ whole genome shotgun (WGS) entry which is preliminary data.</text>
</comment>
<feature type="compositionally biased region" description="Basic and acidic residues" evidence="1">
    <location>
        <begin position="319"/>
        <end position="354"/>
    </location>
</feature>
<keyword evidence="2" id="KW-0472">Membrane</keyword>
<feature type="compositionally biased region" description="Acidic residues" evidence="1">
    <location>
        <begin position="255"/>
        <end position="281"/>
    </location>
</feature>
<proteinExistence type="predicted"/>
<feature type="region of interest" description="Disordered" evidence="1">
    <location>
        <begin position="253"/>
        <end position="367"/>
    </location>
</feature>
<evidence type="ECO:0000313" key="3">
    <source>
        <dbReference type="EMBL" id="GBG89400.1"/>
    </source>
</evidence>
<name>A0A388M485_CHABU</name>
<evidence type="ECO:0000256" key="1">
    <source>
        <dbReference type="SAM" id="MobiDB-lite"/>
    </source>
</evidence>
<dbReference type="EMBL" id="BFEA01000734">
    <property type="protein sequence ID" value="GBG89400.1"/>
    <property type="molecule type" value="Genomic_DNA"/>
</dbReference>
<gene>
    <name evidence="3" type="ORF">CBR_g49191</name>
</gene>
<keyword evidence="4" id="KW-1185">Reference proteome</keyword>
<evidence type="ECO:0000256" key="2">
    <source>
        <dbReference type="SAM" id="Phobius"/>
    </source>
</evidence>
<feature type="transmembrane region" description="Helical" evidence="2">
    <location>
        <begin position="31"/>
        <end position="51"/>
    </location>
</feature>
<dbReference type="AlphaFoldDB" id="A0A388M485"/>
<evidence type="ECO:0000313" key="4">
    <source>
        <dbReference type="Proteomes" id="UP000265515"/>
    </source>
</evidence>
<protein>
    <submittedName>
        <fullName evidence="3">Uncharacterized protein</fullName>
    </submittedName>
</protein>
<feature type="compositionally biased region" description="Acidic residues" evidence="1">
    <location>
        <begin position="301"/>
        <end position="318"/>
    </location>
</feature>
<sequence length="367" mass="41385">MSFATEQVIGARLLTPRGRISVIRQVQRPHLYFDFLWFAAFFSTVAIYVAAEFRFTEEVTTRVLAEISAFRRLSPPGISHIVVVVVFTGDITAIPPAIHSDIYQTLRAWAKECATIERGEVGHVVGGLYRARFLPIGDRVPLVRSGPVRTRTRALRGQHGVSDHPSPENGGAGRSAGIRILTQLVDDLPLDILSHIDKQPGTHVLSRMIEPHLVWSTCTEIDEDNCLYPSQALYLEIDVTDLTFWDQIARRNAAQDEEIGEEEEEEKEEEPSGEERDDPDYVPEREAGIIDGSSQPREKNEEEEEVEPDEEEEEENEQAESKYEGFEAGVRDAARERAQEQRKPKRQETAEGKRPNSCRSVDRAPVA</sequence>
<keyword evidence="2" id="KW-1133">Transmembrane helix</keyword>
<feature type="region of interest" description="Disordered" evidence="1">
    <location>
        <begin position="153"/>
        <end position="174"/>
    </location>
</feature>